<gene>
    <name evidence="2" type="ORF">PGT21_030039</name>
    <name evidence="3" type="ORF">PGTUg99_006960</name>
</gene>
<feature type="region of interest" description="Disordered" evidence="1">
    <location>
        <begin position="27"/>
        <end position="73"/>
    </location>
</feature>
<protein>
    <submittedName>
        <fullName evidence="2">Uncharacterized protein</fullName>
    </submittedName>
</protein>
<proteinExistence type="predicted"/>
<comment type="caution">
    <text evidence="2">The sequence shown here is derived from an EMBL/GenBank/DDBJ whole genome shotgun (WGS) entry which is preliminary data.</text>
</comment>
<dbReference type="EMBL" id="VSWC01000183">
    <property type="protein sequence ID" value="KAA1069623.1"/>
    <property type="molecule type" value="Genomic_DNA"/>
</dbReference>
<evidence type="ECO:0000313" key="4">
    <source>
        <dbReference type="Proteomes" id="UP000324748"/>
    </source>
</evidence>
<dbReference type="AlphaFoldDB" id="A0A5B0M0B9"/>
<evidence type="ECO:0000256" key="1">
    <source>
        <dbReference type="SAM" id="MobiDB-lite"/>
    </source>
</evidence>
<dbReference type="Proteomes" id="UP000324748">
    <property type="component" value="Unassembled WGS sequence"/>
</dbReference>
<organism evidence="2 4">
    <name type="scientific">Puccinia graminis f. sp. tritici</name>
    <dbReference type="NCBI Taxonomy" id="56615"/>
    <lineage>
        <taxon>Eukaryota</taxon>
        <taxon>Fungi</taxon>
        <taxon>Dikarya</taxon>
        <taxon>Basidiomycota</taxon>
        <taxon>Pucciniomycotina</taxon>
        <taxon>Pucciniomycetes</taxon>
        <taxon>Pucciniales</taxon>
        <taxon>Pucciniaceae</taxon>
        <taxon>Puccinia</taxon>
    </lineage>
</organism>
<evidence type="ECO:0000313" key="3">
    <source>
        <dbReference type="EMBL" id="KAA1100459.1"/>
    </source>
</evidence>
<accession>A0A5B0M0B9</accession>
<reference evidence="4 5" key="1">
    <citation type="submission" date="2019-05" db="EMBL/GenBank/DDBJ databases">
        <title>Emergence of the Ug99 lineage of the wheat stem rust pathogen through somatic hybridization.</title>
        <authorList>
            <person name="Li F."/>
            <person name="Upadhyaya N.M."/>
            <person name="Sperschneider J."/>
            <person name="Matny O."/>
            <person name="Nguyen-Phuc H."/>
            <person name="Mago R."/>
            <person name="Raley C."/>
            <person name="Miller M.E."/>
            <person name="Silverstein K.A.T."/>
            <person name="Henningsen E."/>
            <person name="Hirsch C.D."/>
            <person name="Visser B."/>
            <person name="Pretorius Z.A."/>
            <person name="Steffenson B.J."/>
            <person name="Schwessinger B."/>
            <person name="Dodds P.N."/>
            <person name="Figueroa M."/>
        </authorList>
    </citation>
    <scope>NUCLEOTIDE SEQUENCE [LARGE SCALE GENOMIC DNA]</scope>
    <source>
        <strain evidence="2">21-0</strain>
        <strain evidence="3 5">Ug99</strain>
    </source>
</reference>
<name>A0A5B0M0B9_PUCGR</name>
<keyword evidence="4" id="KW-1185">Reference proteome</keyword>
<evidence type="ECO:0000313" key="5">
    <source>
        <dbReference type="Proteomes" id="UP000325313"/>
    </source>
</evidence>
<dbReference type="Proteomes" id="UP000325313">
    <property type="component" value="Unassembled WGS sequence"/>
</dbReference>
<dbReference type="EMBL" id="VDEP01000340">
    <property type="protein sequence ID" value="KAA1100459.1"/>
    <property type="molecule type" value="Genomic_DNA"/>
</dbReference>
<sequence>MLEEVGSRIRARILSVLIGIKIGTGGPNASPWTGMRHQRPDALDCGRSFSSTSRDPNKHLTPERSETLLGPSQGALQVNQATQRLYDDGAVIQTSTAAQLRTARSKIKICM</sequence>
<evidence type="ECO:0000313" key="2">
    <source>
        <dbReference type="EMBL" id="KAA1069623.1"/>
    </source>
</evidence>
<feature type="compositionally biased region" description="Basic and acidic residues" evidence="1">
    <location>
        <begin position="55"/>
        <end position="66"/>
    </location>
</feature>